<evidence type="ECO:0000256" key="3">
    <source>
        <dbReference type="ARBA" id="ARBA00022691"/>
    </source>
</evidence>
<dbReference type="GO" id="GO:0006696">
    <property type="term" value="P:ergosterol biosynthetic process"/>
    <property type="evidence" value="ECO:0007669"/>
    <property type="project" value="TreeGrafter"/>
</dbReference>
<dbReference type="EMBL" id="CP120627">
    <property type="protein sequence ID" value="WEW56410.1"/>
    <property type="molecule type" value="Genomic_DNA"/>
</dbReference>
<keyword evidence="6" id="KW-0444">Lipid biosynthesis</keyword>
<keyword evidence="3 5" id="KW-0949">S-adenosyl-L-methionine</keyword>
<feature type="domain" description="SAM-dependent methyltransferase Erg6/SMT-type" evidence="7">
    <location>
        <begin position="63"/>
        <end position="356"/>
    </location>
</feature>
<dbReference type="Pfam" id="PF08498">
    <property type="entry name" value="Sterol_MT_C"/>
    <property type="match status" value="1"/>
</dbReference>
<keyword evidence="6" id="KW-0752">Steroid biosynthesis</keyword>
<dbReference type="AlphaFoldDB" id="A0AAF0IFX1"/>
<evidence type="ECO:0000256" key="2">
    <source>
        <dbReference type="ARBA" id="ARBA00022679"/>
    </source>
</evidence>
<protein>
    <recommendedName>
        <fullName evidence="6">Sterol 24-C-methyltransferase</fullName>
        <ecNumber evidence="6">2.1.1.-</ecNumber>
    </recommendedName>
    <alternativeName>
        <fullName evidence="6">Delta(24)-sterol C-methyltransferase</fullName>
    </alternativeName>
</protein>
<dbReference type="InterPro" id="IPR013705">
    <property type="entry name" value="Sterol_MeTrfase_C"/>
</dbReference>
<dbReference type="InterPro" id="IPR050447">
    <property type="entry name" value="Erg6_SMT_methyltransf"/>
</dbReference>
<dbReference type="InterPro" id="IPR030384">
    <property type="entry name" value="MeTrfase_SMT"/>
</dbReference>
<dbReference type="InterPro" id="IPR013216">
    <property type="entry name" value="Methyltransf_11"/>
</dbReference>
<dbReference type="GO" id="GO:0005783">
    <property type="term" value="C:endoplasmic reticulum"/>
    <property type="evidence" value="ECO:0007669"/>
    <property type="project" value="TreeGrafter"/>
</dbReference>
<dbReference type="InterPro" id="IPR029063">
    <property type="entry name" value="SAM-dependent_MTases_sf"/>
</dbReference>
<evidence type="ECO:0000259" key="7">
    <source>
        <dbReference type="PROSITE" id="PS51685"/>
    </source>
</evidence>
<accession>A0AAF0IFX1</accession>
<keyword evidence="6" id="KW-0756">Sterol biosynthesis</keyword>
<comment type="pathway">
    <text evidence="6">Steroid metabolism.</text>
</comment>
<evidence type="ECO:0000256" key="5">
    <source>
        <dbReference type="PROSITE-ProRule" id="PRU01022"/>
    </source>
</evidence>
<organism evidence="8 9">
    <name type="scientific">Emydomyces testavorans</name>
    <dbReference type="NCBI Taxonomy" id="2070801"/>
    <lineage>
        <taxon>Eukaryota</taxon>
        <taxon>Fungi</taxon>
        <taxon>Dikarya</taxon>
        <taxon>Ascomycota</taxon>
        <taxon>Pezizomycotina</taxon>
        <taxon>Eurotiomycetes</taxon>
        <taxon>Eurotiomycetidae</taxon>
        <taxon>Onygenales</taxon>
        <taxon>Nannizziopsiaceae</taxon>
        <taxon>Emydomyces</taxon>
    </lineage>
</organism>
<dbReference type="EC" id="2.1.1.-" evidence="6"/>
<dbReference type="SUPFAM" id="SSF53335">
    <property type="entry name" value="S-adenosyl-L-methionine-dependent methyltransferases"/>
    <property type="match status" value="1"/>
</dbReference>
<evidence type="ECO:0000256" key="4">
    <source>
        <dbReference type="ARBA" id="ARBA00038188"/>
    </source>
</evidence>
<evidence type="ECO:0000313" key="8">
    <source>
        <dbReference type="EMBL" id="WEW56410.1"/>
    </source>
</evidence>
<keyword evidence="6" id="KW-1207">Sterol metabolism</keyword>
<comment type="similarity">
    <text evidence="4 5 6">Belongs to the class I-like SAM-binding methyltransferase superfamily. Erg6/SMT family.</text>
</comment>
<dbReference type="GO" id="GO:0003838">
    <property type="term" value="F:sterol 24-C-methyltransferase activity"/>
    <property type="evidence" value="ECO:0007669"/>
    <property type="project" value="TreeGrafter"/>
</dbReference>
<comment type="function">
    <text evidence="6">Catalyzes the transfer of methyl groups from S-adenosyl-methionine to the C-24 of sterols.</text>
</comment>
<dbReference type="PANTHER" id="PTHR44068">
    <property type="entry name" value="ZGC:194242"/>
    <property type="match status" value="1"/>
</dbReference>
<gene>
    <name evidence="8" type="ORF">PRK78_001853</name>
</gene>
<keyword evidence="1 5" id="KW-0489">Methyltransferase</keyword>
<keyword evidence="6" id="KW-0443">Lipid metabolism</keyword>
<sequence length="359" mass="40477">MHAKSAEERNAFLSMLKKDSQAYREITDRYLNFWRSGDGKPRSNTEEEREGRSGKYMSLVNSYYDLVTDVFEEGWAQSFHFCRFAIGEPFLKALARQEHYLAYKINLREGMNVLDVGCGVGGPAREMATRCNVVGLNNNGYQIRRASLHVEREKLSHKVSFTKGDFMHMDFPENSFDAAYAIEATVHAPSLQGVYEQIYRVLKPGGTFVVYEWVTTDKYDDSSPHHRAIRLGIERGNAIPTLMSRQHARKAIQAAGFTLEYDEYLAAHSDDIRWYAPLSGEFRSDGTLWGRLGALRASWIGRTAMSTLFGVLEKLRLAPLATSETLNELSIGAEALVAGGRDGVFTPMYLMVAKKPAQE</sequence>
<keyword evidence="9" id="KW-1185">Reference proteome</keyword>
<name>A0AAF0IFX1_9EURO</name>
<dbReference type="PROSITE" id="PS51685">
    <property type="entry name" value="SAM_MT_ERG6_SMT"/>
    <property type="match status" value="1"/>
</dbReference>
<evidence type="ECO:0000256" key="1">
    <source>
        <dbReference type="ARBA" id="ARBA00022603"/>
    </source>
</evidence>
<reference evidence="8" key="1">
    <citation type="submission" date="2023-03" db="EMBL/GenBank/DDBJ databases">
        <title>Emydomyces testavorans Genome Sequence.</title>
        <authorList>
            <person name="Hoyer L."/>
        </authorList>
    </citation>
    <scope>NUCLEOTIDE SEQUENCE</scope>
    <source>
        <strain evidence="8">16-2883</strain>
    </source>
</reference>
<evidence type="ECO:0000313" key="9">
    <source>
        <dbReference type="Proteomes" id="UP001219355"/>
    </source>
</evidence>
<dbReference type="Pfam" id="PF08241">
    <property type="entry name" value="Methyltransf_11"/>
    <property type="match status" value="1"/>
</dbReference>
<dbReference type="GO" id="GO:0032259">
    <property type="term" value="P:methylation"/>
    <property type="evidence" value="ECO:0007669"/>
    <property type="project" value="UniProtKB-KW"/>
</dbReference>
<dbReference type="Proteomes" id="UP001219355">
    <property type="component" value="Chromosome 1"/>
</dbReference>
<dbReference type="CDD" id="cd02440">
    <property type="entry name" value="AdoMet_MTases"/>
    <property type="match status" value="1"/>
</dbReference>
<dbReference type="PANTHER" id="PTHR44068:SF1">
    <property type="entry name" value="HYPOTHETICAL LOC100005854"/>
    <property type="match status" value="1"/>
</dbReference>
<keyword evidence="6" id="KW-0753">Steroid metabolism</keyword>
<keyword evidence="2 5" id="KW-0808">Transferase</keyword>
<proteinExistence type="inferred from homology"/>
<dbReference type="Gene3D" id="3.40.50.150">
    <property type="entry name" value="Vaccinia Virus protein VP39"/>
    <property type="match status" value="1"/>
</dbReference>
<evidence type="ECO:0000256" key="6">
    <source>
        <dbReference type="RuleBase" id="RU362025"/>
    </source>
</evidence>